<dbReference type="EMBL" id="CASHSV030000198">
    <property type="protein sequence ID" value="CAJ2651966.1"/>
    <property type="molecule type" value="Genomic_DNA"/>
</dbReference>
<protein>
    <submittedName>
        <fullName evidence="1">Uncharacterized protein</fullName>
    </submittedName>
</protein>
<comment type="caution">
    <text evidence="1">The sequence shown here is derived from an EMBL/GenBank/DDBJ whole genome shotgun (WGS) entry which is preliminary data.</text>
</comment>
<dbReference type="Proteomes" id="UP001177021">
    <property type="component" value="Unassembled WGS sequence"/>
</dbReference>
<evidence type="ECO:0000313" key="2">
    <source>
        <dbReference type="Proteomes" id="UP001177021"/>
    </source>
</evidence>
<proteinExistence type="predicted"/>
<evidence type="ECO:0000313" key="1">
    <source>
        <dbReference type="EMBL" id="CAJ2651966.1"/>
    </source>
</evidence>
<gene>
    <name evidence="1" type="ORF">MILVUS5_LOCUS19518</name>
</gene>
<accession>A0ACB0K5Z1</accession>
<keyword evidence="2" id="KW-1185">Reference proteome</keyword>
<reference evidence="1" key="1">
    <citation type="submission" date="2023-10" db="EMBL/GenBank/DDBJ databases">
        <authorList>
            <person name="Rodriguez Cubillos JULIANA M."/>
            <person name="De Vega J."/>
        </authorList>
    </citation>
    <scope>NUCLEOTIDE SEQUENCE</scope>
</reference>
<name>A0ACB0K5Z1_TRIPR</name>
<organism evidence="1 2">
    <name type="scientific">Trifolium pratense</name>
    <name type="common">Red clover</name>
    <dbReference type="NCBI Taxonomy" id="57577"/>
    <lineage>
        <taxon>Eukaryota</taxon>
        <taxon>Viridiplantae</taxon>
        <taxon>Streptophyta</taxon>
        <taxon>Embryophyta</taxon>
        <taxon>Tracheophyta</taxon>
        <taxon>Spermatophyta</taxon>
        <taxon>Magnoliopsida</taxon>
        <taxon>eudicotyledons</taxon>
        <taxon>Gunneridae</taxon>
        <taxon>Pentapetalae</taxon>
        <taxon>rosids</taxon>
        <taxon>fabids</taxon>
        <taxon>Fabales</taxon>
        <taxon>Fabaceae</taxon>
        <taxon>Papilionoideae</taxon>
        <taxon>50 kb inversion clade</taxon>
        <taxon>NPAAA clade</taxon>
        <taxon>Hologalegina</taxon>
        <taxon>IRL clade</taxon>
        <taxon>Trifolieae</taxon>
        <taxon>Trifolium</taxon>
    </lineage>
</organism>
<sequence>MIEQIVAEDFLIAAKFSSVISNEVLEHSLDAALKAITMNVPPPVKVGACRALAQLLPKAKKEIVQPQLFGLFSSLTDLLNHASDETLHMVLEMLQEAVKAG</sequence>